<gene>
    <name evidence="1" type="ORF">M9458_022935</name>
</gene>
<protein>
    <submittedName>
        <fullName evidence="1">Uncharacterized protein</fullName>
    </submittedName>
</protein>
<dbReference type="EMBL" id="JAMKFB020000011">
    <property type="protein sequence ID" value="KAL0180529.1"/>
    <property type="molecule type" value="Genomic_DNA"/>
</dbReference>
<feature type="non-terminal residue" evidence="1">
    <location>
        <position position="59"/>
    </location>
</feature>
<comment type="caution">
    <text evidence="1">The sequence shown here is derived from an EMBL/GenBank/DDBJ whole genome shotgun (WGS) entry which is preliminary data.</text>
</comment>
<feature type="non-terminal residue" evidence="1">
    <location>
        <position position="1"/>
    </location>
</feature>
<evidence type="ECO:0000313" key="2">
    <source>
        <dbReference type="Proteomes" id="UP001529510"/>
    </source>
</evidence>
<dbReference type="Proteomes" id="UP001529510">
    <property type="component" value="Unassembled WGS sequence"/>
</dbReference>
<proteinExistence type="predicted"/>
<reference evidence="1 2" key="1">
    <citation type="submission" date="2024-05" db="EMBL/GenBank/DDBJ databases">
        <title>Genome sequencing and assembly of Indian major carp, Cirrhinus mrigala (Hamilton, 1822).</title>
        <authorList>
            <person name="Mohindra V."/>
            <person name="Chowdhury L.M."/>
            <person name="Lal K."/>
            <person name="Jena J.K."/>
        </authorList>
    </citation>
    <scope>NUCLEOTIDE SEQUENCE [LARGE SCALE GENOMIC DNA]</scope>
    <source>
        <strain evidence="1">CM1030</strain>
        <tissue evidence="1">Blood</tissue>
    </source>
</reference>
<accession>A0ABD0Q2L6</accession>
<dbReference type="AlphaFoldDB" id="A0ABD0Q2L6"/>
<organism evidence="1 2">
    <name type="scientific">Cirrhinus mrigala</name>
    <name type="common">Mrigala</name>
    <dbReference type="NCBI Taxonomy" id="683832"/>
    <lineage>
        <taxon>Eukaryota</taxon>
        <taxon>Metazoa</taxon>
        <taxon>Chordata</taxon>
        <taxon>Craniata</taxon>
        <taxon>Vertebrata</taxon>
        <taxon>Euteleostomi</taxon>
        <taxon>Actinopterygii</taxon>
        <taxon>Neopterygii</taxon>
        <taxon>Teleostei</taxon>
        <taxon>Ostariophysi</taxon>
        <taxon>Cypriniformes</taxon>
        <taxon>Cyprinidae</taxon>
        <taxon>Labeoninae</taxon>
        <taxon>Labeonini</taxon>
        <taxon>Cirrhinus</taxon>
    </lineage>
</organism>
<sequence>WGSDLSSDSCEYYQTEIFGLLPSSQAHRRQDESLDKVSWNPNVPLRDLPVCLQDKKEIR</sequence>
<keyword evidence="2" id="KW-1185">Reference proteome</keyword>
<name>A0ABD0Q2L6_CIRMR</name>
<evidence type="ECO:0000313" key="1">
    <source>
        <dbReference type="EMBL" id="KAL0180529.1"/>
    </source>
</evidence>